<dbReference type="OrthoDB" id="1932900at2759"/>
<gene>
    <name evidence="1" type="ORF">FCM35_KLT06539</name>
</gene>
<evidence type="ECO:0000313" key="2">
    <source>
        <dbReference type="Proteomes" id="UP000623129"/>
    </source>
</evidence>
<dbReference type="PANTHER" id="PTHR34538:SF13">
    <property type="entry name" value="OS02G0637200 PROTEIN"/>
    <property type="match status" value="1"/>
</dbReference>
<dbReference type="AlphaFoldDB" id="A0A833QSM5"/>
<accession>A0A833QSM5</accession>
<organism evidence="1 2">
    <name type="scientific">Carex littledalei</name>
    <dbReference type="NCBI Taxonomy" id="544730"/>
    <lineage>
        <taxon>Eukaryota</taxon>
        <taxon>Viridiplantae</taxon>
        <taxon>Streptophyta</taxon>
        <taxon>Embryophyta</taxon>
        <taxon>Tracheophyta</taxon>
        <taxon>Spermatophyta</taxon>
        <taxon>Magnoliopsida</taxon>
        <taxon>Liliopsida</taxon>
        <taxon>Poales</taxon>
        <taxon>Cyperaceae</taxon>
        <taxon>Cyperoideae</taxon>
        <taxon>Cariceae</taxon>
        <taxon>Carex</taxon>
        <taxon>Carex subgen. Euthyceras</taxon>
    </lineage>
</organism>
<comment type="caution">
    <text evidence="1">The sequence shown here is derived from an EMBL/GenBank/DDBJ whole genome shotgun (WGS) entry which is preliminary data.</text>
</comment>
<proteinExistence type="predicted"/>
<dbReference type="EMBL" id="SWLB01000016">
    <property type="protein sequence ID" value="KAF3327933.1"/>
    <property type="molecule type" value="Genomic_DNA"/>
</dbReference>
<name>A0A833QSM5_9POAL</name>
<evidence type="ECO:0000313" key="1">
    <source>
        <dbReference type="EMBL" id="KAF3327933.1"/>
    </source>
</evidence>
<protein>
    <submittedName>
        <fullName evidence="1">Uncharacterized protein</fullName>
    </submittedName>
</protein>
<keyword evidence="2" id="KW-1185">Reference proteome</keyword>
<dbReference type="PANTHER" id="PTHR34538">
    <property type="entry name" value="EXPRESSED PROTEIN"/>
    <property type="match status" value="1"/>
</dbReference>
<reference evidence="1" key="1">
    <citation type="submission" date="2020-01" db="EMBL/GenBank/DDBJ databases">
        <title>Genome sequence of Kobresia littledalei, the first chromosome-level genome in the family Cyperaceae.</title>
        <authorList>
            <person name="Qu G."/>
        </authorList>
    </citation>
    <scope>NUCLEOTIDE SEQUENCE</scope>
    <source>
        <strain evidence="1">C.B.Clarke</strain>
        <tissue evidence="1">Leaf</tissue>
    </source>
</reference>
<sequence>MEVVMAMVETGMGLCGGKKKLVSLYWRLRAEIRRQFGARKQRYSFHYDPFSYALNFDDGNACL</sequence>
<dbReference type="Proteomes" id="UP000623129">
    <property type="component" value="Unassembled WGS sequence"/>
</dbReference>